<reference evidence="12 13" key="1">
    <citation type="submission" date="2020-07" db="EMBL/GenBank/DDBJ databases">
        <title>Bacterium isolated from marine sediment.</title>
        <authorList>
            <person name="Shang D."/>
        </authorList>
    </citation>
    <scope>NUCLEOTIDE SEQUENCE [LARGE SCALE GENOMIC DNA]</scope>
    <source>
        <strain evidence="12 13">F6074</strain>
    </source>
</reference>
<evidence type="ECO:0000259" key="11">
    <source>
        <dbReference type="Pfam" id="PF05193"/>
    </source>
</evidence>
<keyword evidence="3" id="KW-0645">Protease</keyword>
<comment type="caution">
    <text evidence="12">The sequence shown here is derived from an EMBL/GenBank/DDBJ whole genome shotgun (WGS) entry which is preliminary data.</text>
</comment>
<proteinExistence type="inferred from homology"/>
<evidence type="ECO:0000256" key="2">
    <source>
        <dbReference type="ARBA" id="ARBA00007261"/>
    </source>
</evidence>
<comment type="cofactor">
    <cofactor evidence="1">
        <name>Zn(2+)</name>
        <dbReference type="ChEBI" id="CHEBI:29105"/>
    </cofactor>
</comment>
<dbReference type="GO" id="GO:0006508">
    <property type="term" value="P:proteolysis"/>
    <property type="evidence" value="ECO:0007669"/>
    <property type="project" value="UniProtKB-KW"/>
</dbReference>
<keyword evidence="13" id="KW-1185">Reference proteome</keyword>
<gene>
    <name evidence="12" type="ORF">H3Z82_14915</name>
</gene>
<evidence type="ECO:0000256" key="1">
    <source>
        <dbReference type="ARBA" id="ARBA00001947"/>
    </source>
</evidence>
<sequence>MRKFTVLFSLLFCFGLMAQNANYEDPLPENTRVTKGVLPNGLTYYIYPSQVVKDAASYYIIQNVGSILENDDQQGLAHFLEHMAFNGTDNFPDKGILNTLQKHGAVFGKDINAYTSFDETVYNMNNIPTTPELVDTCLLVLHDWANFLSLEDEEIDAERGVIKEEWRTRQSGRMRIFQKNMPTVFNNSIYAERMPIGLMDVVDNFEYKALRDFYHDWYRTDLQAIAIIGDVDAEAVEAKIKTLFSAIPAIDNPRERFIVRIPENDQLMFSSASDEEVTTASLSFGIRHPKSLSNETVSDLKESLLNSMVTKMISERLGELSDKPDATFFRAFVGYGDNSRATNAFTVSISPKPDQQHAAFETVMKEVNRAVKFGFNEAEIERMITRYKNSYENQISKLDDRSHASIQSMIQNNYLENETMTDIVKEYAIAQQIFDDLTPEEVHANLKRLYTDKNRYMTATAVSTEKNITENEALQIIASAENDISLTAYEDGFSGKTLLGETKIKQGKVTSEKLNKATGSTTFTLSNGVKVHYKFADKNKNDVRLSALSYGGLSLVDDAKLPSANYVNSLVRSSGLGDYSSTDLSKVLAGKTANTGIFISNLSEGISGSSSTKDVETMLQMAHLRFVKPRFDEDAFKVLIGNLDNYLISRSNNINEKIKDSINVALYGKNDPKQPLFTKDYINSISFETIQQIYGERFKNVSDFEFFIVGDVSKEQLKPLLEKYIASIPTKKQTETYKDNSSQWLSKTIEKDVHLKMEDPKSTVRITYKNDLEYTIKNMLIARALGDILKLRYTETLREQEGGTYGASAFAGISKRPVEKATIFVGFDCNPEKVDRLVSIVHEELQKIAAGDINQTDLDKTTTNYLKERAQEKGFNQYDMSVLVNFYREDYDMNDPDNFENIVESISVNDIKEFTSNVLNGADIAEIIVKPSNKII</sequence>
<dbReference type="Pfam" id="PF00675">
    <property type="entry name" value="Peptidase_M16"/>
    <property type="match status" value="1"/>
</dbReference>
<dbReference type="InterPro" id="IPR011765">
    <property type="entry name" value="Pept_M16_N"/>
</dbReference>
<dbReference type="InterPro" id="IPR007863">
    <property type="entry name" value="Peptidase_M16_C"/>
</dbReference>
<keyword evidence="7" id="KW-0482">Metalloprotease</keyword>
<dbReference type="PANTHER" id="PTHR43690:SF17">
    <property type="entry name" value="PROTEIN YHJJ"/>
    <property type="match status" value="1"/>
</dbReference>
<keyword evidence="4" id="KW-0479">Metal-binding</keyword>
<protein>
    <submittedName>
        <fullName evidence="12">Insulinase family protein</fullName>
    </submittedName>
</protein>
<feature type="domain" description="Peptidase M16 N-terminal" evidence="10">
    <location>
        <begin position="52"/>
        <end position="173"/>
    </location>
</feature>
<keyword evidence="5" id="KW-0378">Hydrolase</keyword>
<dbReference type="Proteomes" id="UP000541857">
    <property type="component" value="Unassembled WGS sequence"/>
</dbReference>
<keyword evidence="9" id="KW-0732">Signal</keyword>
<organism evidence="12 13">
    <name type="scientific">Gelidibacter maritimus</name>
    <dbReference type="NCBI Taxonomy" id="2761487"/>
    <lineage>
        <taxon>Bacteria</taxon>
        <taxon>Pseudomonadati</taxon>
        <taxon>Bacteroidota</taxon>
        <taxon>Flavobacteriia</taxon>
        <taxon>Flavobacteriales</taxon>
        <taxon>Flavobacteriaceae</taxon>
        <taxon>Gelidibacter</taxon>
    </lineage>
</organism>
<dbReference type="EMBL" id="JACGLT010000013">
    <property type="protein sequence ID" value="MBA6154017.1"/>
    <property type="molecule type" value="Genomic_DNA"/>
</dbReference>
<feature type="domain" description="Peptidase M16 C-terminal" evidence="11">
    <location>
        <begin position="205"/>
        <end position="385"/>
    </location>
</feature>
<evidence type="ECO:0000256" key="7">
    <source>
        <dbReference type="ARBA" id="ARBA00023049"/>
    </source>
</evidence>
<evidence type="ECO:0000313" key="12">
    <source>
        <dbReference type="EMBL" id="MBA6154017.1"/>
    </source>
</evidence>
<feature type="chain" id="PRO_5031338609" evidence="9">
    <location>
        <begin position="19"/>
        <end position="936"/>
    </location>
</feature>
<comment type="similarity">
    <text evidence="2 8">Belongs to the peptidase M16 family.</text>
</comment>
<evidence type="ECO:0000256" key="9">
    <source>
        <dbReference type="SAM" id="SignalP"/>
    </source>
</evidence>
<dbReference type="AlphaFoldDB" id="A0A7W2R4M4"/>
<evidence type="ECO:0000256" key="4">
    <source>
        <dbReference type="ARBA" id="ARBA00022723"/>
    </source>
</evidence>
<evidence type="ECO:0000256" key="6">
    <source>
        <dbReference type="ARBA" id="ARBA00022833"/>
    </source>
</evidence>
<evidence type="ECO:0000256" key="8">
    <source>
        <dbReference type="RuleBase" id="RU004447"/>
    </source>
</evidence>
<dbReference type="PROSITE" id="PS00143">
    <property type="entry name" value="INSULINASE"/>
    <property type="match status" value="1"/>
</dbReference>
<dbReference type="RefSeq" id="WP_182206301.1">
    <property type="nucleotide sequence ID" value="NZ_JACGLT010000013.1"/>
</dbReference>
<dbReference type="SUPFAM" id="SSF63411">
    <property type="entry name" value="LuxS/MPP-like metallohydrolase"/>
    <property type="match status" value="4"/>
</dbReference>
<dbReference type="GO" id="GO:0004222">
    <property type="term" value="F:metalloendopeptidase activity"/>
    <property type="evidence" value="ECO:0007669"/>
    <property type="project" value="InterPro"/>
</dbReference>
<dbReference type="InterPro" id="IPR001431">
    <property type="entry name" value="Pept_M16_Zn_BS"/>
</dbReference>
<evidence type="ECO:0000313" key="13">
    <source>
        <dbReference type="Proteomes" id="UP000541857"/>
    </source>
</evidence>
<evidence type="ECO:0000259" key="10">
    <source>
        <dbReference type="Pfam" id="PF00675"/>
    </source>
</evidence>
<feature type="domain" description="Peptidase M16 C-terminal" evidence="11">
    <location>
        <begin position="685"/>
        <end position="861"/>
    </location>
</feature>
<accession>A0A7W2R4M4</accession>
<dbReference type="GO" id="GO:0046872">
    <property type="term" value="F:metal ion binding"/>
    <property type="evidence" value="ECO:0007669"/>
    <property type="project" value="UniProtKB-KW"/>
</dbReference>
<dbReference type="Pfam" id="PF05193">
    <property type="entry name" value="Peptidase_M16_C"/>
    <property type="match status" value="2"/>
</dbReference>
<evidence type="ECO:0000256" key="5">
    <source>
        <dbReference type="ARBA" id="ARBA00022801"/>
    </source>
</evidence>
<keyword evidence="6" id="KW-0862">Zinc</keyword>
<feature type="signal peptide" evidence="9">
    <location>
        <begin position="1"/>
        <end position="18"/>
    </location>
</feature>
<dbReference type="PANTHER" id="PTHR43690">
    <property type="entry name" value="NARDILYSIN"/>
    <property type="match status" value="1"/>
</dbReference>
<dbReference type="Gene3D" id="3.30.830.10">
    <property type="entry name" value="Metalloenzyme, LuxS/M16 peptidase-like"/>
    <property type="match status" value="4"/>
</dbReference>
<dbReference type="InterPro" id="IPR011249">
    <property type="entry name" value="Metalloenz_LuxS/M16"/>
</dbReference>
<evidence type="ECO:0000256" key="3">
    <source>
        <dbReference type="ARBA" id="ARBA00022670"/>
    </source>
</evidence>
<dbReference type="InterPro" id="IPR050626">
    <property type="entry name" value="Peptidase_M16"/>
</dbReference>
<name>A0A7W2R4M4_9FLAO</name>